<evidence type="ECO:0000256" key="11">
    <source>
        <dbReference type="ARBA" id="ARBA00023158"/>
    </source>
</evidence>
<feature type="domain" description="Morc S5" evidence="15">
    <location>
        <begin position="438"/>
        <end position="576"/>
    </location>
</feature>
<evidence type="ECO:0000256" key="7">
    <source>
        <dbReference type="ARBA" id="ARBA00022801"/>
    </source>
</evidence>
<dbReference type="OrthoDB" id="757982at2759"/>
<keyword evidence="16" id="KW-0418">Kinase</keyword>
<evidence type="ECO:0000259" key="15">
    <source>
        <dbReference type="Pfam" id="PF17942"/>
    </source>
</evidence>
<keyword evidence="12" id="KW-0234">DNA repair</keyword>
<keyword evidence="4" id="KW-0547">Nucleotide-binding</keyword>
<organism evidence="16 17">
    <name type="scientific">Musa troglodytarum</name>
    <name type="common">fe'i banana</name>
    <dbReference type="NCBI Taxonomy" id="320322"/>
    <lineage>
        <taxon>Eukaryota</taxon>
        <taxon>Viridiplantae</taxon>
        <taxon>Streptophyta</taxon>
        <taxon>Embryophyta</taxon>
        <taxon>Tracheophyta</taxon>
        <taxon>Spermatophyta</taxon>
        <taxon>Magnoliopsida</taxon>
        <taxon>Liliopsida</taxon>
        <taxon>Zingiberales</taxon>
        <taxon>Musaceae</taxon>
        <taxon>Musa</taxon>
    </lineage>
</organism>
<keyword evidence="14" id="KW-0812">Transmembrane</keyword>
<dbReference type="GO" id="GO:0016301">
    <property type="term" value="F:kinase activity"/>
    <property type="evidence" value="ECO:0007669"/>
    <property type="project" value="UniProtKB-KW"/>
</dbReference>
<keyword evidence="8" id="KW-0067">ATP-binding</keyword>
<feature type="non-terminal residue" evidence="16">
    <location>
        <position position="1"/>
    </location>
</feature>
<evidence type="ECO:0000256" key="5">
    <source>
        <dbReference type="ARBA" id="ARBA00022759"/>
    </source>
</evidence>
<dbReference type="FunFam" id="3.30.565.10:FF:000075">
    <property type="entry name" value="MORC family CW-type zinc finger protein 4"/>
    <property type="match status" value="1"/>
</dbReference>
<gene>
    <name evidence="16" type="ORF">MUK42_33869</name>
</gene>
<dbReference type="GO" id="GO:0016887">
    <property type="term" value="F:ATP hydrolysis activity"/>
    <property type="evidence" value="ECO:0007669"/>
    <property type="project" value="InterPro"/>
</dbReference>
<evidence type="ECO:0000256" key="10">
    <source>
        <dbReference type="ARBA" id="ARBA00023054"/>
    </source>
</evidence>
<evidence type="ECO:0000256" key="2">
    <source>
        <dbReference type="ARBA" id="ARBA00007845"/>
    </source>
</evidence>
<dbReference type="GO" id="GO:0006325">
    <property type="term" value="P:chromatin organization"/>
    <property type="evidence" value="ECO:0007669"/>
    <property type="project" value="UniProtKB-KW"/>
</dbReference>
<dbReference type="InterPro" id="IPR041006">
    <property type="entry name" value="Morc_S5"/>
</dbReference>
<keyword evidence="14" id="KW-0472">Membrane</keyword>
<keyword evidence="5" id="KW-0255">Endonuclease</keyword>
<dbReference type="GO" id="GO:0005524">
    <property type="term" value="F:ATP binding"/>
    <property type="evidence" value="ECO:0007669"/>
    <property type="project" value="UniProtKB-KW"/>
</dbReference>
<dbReference type="InterPro" id="IPR045261">
    <property type="entry name" value="MORC_ATPase"/>
</dbReference>
<keyword evidence="3" id="KW-0540">Nuclease</keyword>
<keyword evidence="9" id="KW-0156">Chromatin regulator</keyword>
<comment type="similarity">
    <text evidence="2">Belongs to the MORC ATPase protein family.</text>
</comment>
<evidence type="ECO:0000256" key="1">
    <source>
        <dbReference type="ARBA" id="ARBA00004123"/>
    </source>
</evidence>
<accession>A0A9E7KPP5</accession>
<dbReference type="EMBL" id="CP097510">
    <property type="protein sequence ID" value="URE24951.1"/>
    <property type="molecule type" value="Genomic_DNA"/>
</dbReference>
<sequence>SVSECARLPISGAGRGAELRRCFSGDRRFPARPTRKIHIEHLVRQSKVCILYDVVLVIITNTIIAVLFQMSILDMCGDEEFKIQVKDWNPNILSNIRKEKAYSASVNDQAMSPNSVISEGFEENRNLQISNKFLTHAGISGQGMFSADRFSPACHSSGSCAPLGRQFWSSGDYEVQQFVGPASHNNQNCLRVHPQFLHSNATSHKWVFGAIAELLDNAVDEICNGATFVKLDKIINPRSGSPALLIQDNGGGMDPESLRCCMSFGFSDKQSCSSIGQYGNGFKTSTMRLGADVIVFSRCMNKRVLTQSIGLLSYTFLRQEGYNDVVVPVVDYYFDPSKGVFTNILRNGQKQFSSNLLTLLKWSPFLTETELLKNFDDIGHHGTKIIIYNLWFNDMGNMELDFESDEKDIIVSGAPMQVETNNISVMPTQNHIATRLCFSLRAYSSILYLHTPEYFRIILRGQEVEHHSIARDLKFCECIKYKPQVGGRIEGEVITTIGFLKEAPLVNVHGFNIYHKNRLILPFCQVACTSGSRCRGVVGVLEANFIKPTHDKQGFEKSSLFKKLETRLKEMTYEYWEHHSHLVGYTKKISHSTTPLAVVPFPLPLSSGCNIRPIPVNPEFLTDTRRKSSQTLPGISAMGTLHSPKEAIPGQLGTKHNTSFIEGDLHASSILVAARVLAYVVHFMMYKIGLTKKRGHEDFNAAREPLKRQAMMCSTREKAGEVKKGGQTNYKPELSNCERQCHVQQLKTMMVDNNKLRKECLEQEKIQEGLLLKYQNLVLELEQVKQRYDTISVELLCMDNTKVEKP</sequence>
<dbReference type="Pfam" id="PF17942">
    <property type="entry name" value="Morc6_S5"/>
    <property type="match status" value="1"/>
</dbReference>
<evidence type="ECO:0000313" key="17">
    <source>
        <dbReference type="Proteomes" id="UP001055439"/>
    </source>
</evidence>
<keyword evidence="10" id="KW-0175">Coiled coil</keyword>
<evidence type="ECO:0000256" key="14">
    <source>
        <dbReference type="SAM" id="Phobius"/>
    </source>
</evidence>
<dbReference type="GO" id="GO:0031047">
    <property type="term" value="P:regulatory ncRNA-mediated gene silencing"/>
    <property type="evidence" value="ECO:0007669"/>
    <property type="project" value="UniProtKB-KW"/>
</dbReference>
<evidence type="ECO:0000256" key="12">
    <source>
        <dbReference type="ARBA" id="ARBA00023204"/>
    </source>
</evidence>
<keyword evidence="14" id="KW-1133">Transmembrane helix</keyword>
<dbReference type="GO" id="GO:0004519">
    <property type="term" value="F:endonuclease activity"/>
    <property type="evidence" value="ECO:0007669"/>
    <property type="project" value="UniProtKB-KW"/>
</dbReference>
<keyword evidence="7" id="KW-0378">Hydrolase</keyword>
<evidence type="ECO:0000256" key="3">
    <source>
        <dbReference type="ARBA" id="ARBA00022722"/>
    </source>
</evidence>
<evidence type="ECO:0000313" key="16">
    <source>
        <dbReference type="EMBL" id="URE24951.1"/>
    </source>
</evidence>
<keyword evidence="17" id="KW-1185">Reference proteome</keyword>
<dbReference type="GO" id="GO:0005634">
    <property type="term" value="C:nucleus"/>
    <property type="evidence" value="ECO:0007669"/>
    <property type="project" value="UniProtKB-SubCell"/>
</dbReference>
<dbReference type="GO" id="GO:0031349">
    <property type="term" value="P:positive regulation of defense response"/>
    <property type="evidence" value="ECO:0007669"/>
    <property type="project" value="UniProtKB-ARBA"/>
</dbReference>
<dbReference type="InterPro" id="IPR036890">
    <property type="entry name" value="HATPase_C_sf"/>
</dbReference>
<dbReference type="Pfam" id="PF13589">
    <property type="entry name" value="HATPase_c_3"/>
    <property type="match status" value="1"/>
</dbReference>
<keyword evidence="11" id="KW-0943">RNA-mediated gene silencing</keyword>
<name>A0A9E7KPP5_9LILI</name>
<evidence type="ECO:0000256" key="9">
    <source>
        <dbReference type="ARBA" id="ARBA00022853"/>
    </source>
</evidence>
<protein>
    <submittedName>
        <fullName evidence="16">Histidine kinase-, DNA gyrase B-, and HSP90-like ATPase</fullName>
    </submittedName>
</protein>
<keyword evidence="16" id="KW-0808">Transferase</keyword>
<evidence type="ECO:0000256" key="4">
    <source>
        <dbReference type="ARBA" id="ARBA00022741"/>
    </source>
</evidence>
<feature type="transmembrane region" description="Helical" evidence="14">
    <location>
        <begin position="50"/>
        <end position="72"/>
    </location>
</feature>
<keyword evidence="13" id="KW-0539">Nucleus</keyword>
<reference evidence="16" key="1">
    <citation type="submission" date="2022-05" db="EMBL/GenBank/DDBJ databases">
        <title>The Musa troglodytarum L. genome provides insights into the mechanism of non-climacteric behaviour and enrichment of carotenoids.</title>
        <authorList>
            <person name="Wang J."/>
        </authorList>
    </citation>
    <scope>NUCLEOTIDE SEQUENCE</scope>
    <source>
        <tissue evidence="16">Leaf</tissue>
    </source>
</reference>
<keyword evidence="6" id="KW-0227">DNA damage</keyword>
<evidence type="ECO:0000256" key="6">
    <source>
        <dbReference type="ARBA" id="ARBA00022763"/>
    </source>
</evidence>
<dbReference type="Gene3D" id="3.30.565.10">
    <property type="entry name" value="Histidine kinase-like ATPase, C-terminal domain"/>
    <property type="match status" value="1"/>
</dbReference>
<evidence type="ECO:0000256" key="8">
    <source>
        <dbReference type="ARBA" id="ARBA00022840"/>
    </source>
</evidence>
<comment type="subcellular location">
    <subcellularLocation>
        <location evidence="1">Nucleus</location>
    </subcellularLocation>
</comment>
<dbReference type="Proteomes" id="UP001055439">
    <property type="component" value="Chromosome 8"/>
</dbReference>
<dbReference type="AlphaFoldDB" id="A0A9E7KPP5"/>
<evidence type="ECO:0000256" key="13">
    <source>
        <dbReference type="ARBA" id="ARBA00023242"/>
    </source>
</evidence>
<dbReference type="PANTHER" id="PTHR23336">
    <property type="entry name" value="ZINC FINGER CW-TYPE COILED-COIL DOMAIN PROTEIN 3"/>
    <property type="match status" value="1"/>
</dbReference>
<dbReference type="SUPFAM" id="SSF55874">
    <property type="entry name" value="ATPase domain of HSP90 chaperone/DNA topoisomerase II/histidine kinase"/>
    <property type="match status" value="1"/>
</dbReference>
<proteinExistence type="inferred from homology"/>
<dbReference type="GO" id="GO:0006281">
    <property type="term" value="P:DNA repair"/>
    <property type="evidence" value="ECO:0007669"/>
    <property type="project" value="UniProtKB-KW"/>
</dbReference>
<dbReference type="PANTHER" id="PTHR23336:SF44">
    <property type="entry name" value="PROTEIN MICRORCHIDIA 6"/>
    <property type="match status" value="1"/>
</dbReference>